<dbReference type="PROSITE" id="PS50931">
    <property type="entry name" value="HTH_LYSR"/>
    <property type="match status" value="1"/>
</dbReference>
<proteinExistence type="inferred from homology"/>
<protein>
    <submittedName>
        <fullName evidence="6">Transcriptional regulator, LysR family</fullName>
    </submittedName>
</protein>
<dbReference type="Gene3D" id="3.40.190.10">
    <property type="entry name" value="Periplasmic binding protein-like II"/>
    <property type="match status" value="2"/>
</dbReference>
<evidence type="ECO:0000256" key="3">
    <source>
        <dbReference type="ARBA" id="ARBA00023125"/>
    </source>
</evidence>
<keyword evidence="3" id="KW-0238">DNA-binding</keyword>
<gene>
    <name evidence="6" type="ORF">SAMN05216550_104272</name>
</gene>
<dbReference type="EMBL" id="FNZM01000004">
    <property type="protein sequence ID" value="SEJ39071.1"/>
    <property type="molecule type" value="Genomic_DNA"/>
</dbReference>
<dbReference type="Pfam" id="PF03466">
    <property type="entry name" value="LysR_substrate"/>
    <property type="match status" value="1"/>
</dbReference>
<dbReference type="AlphaFoldDB" id="A0AAQ1JT91"/>
<name>A0AAQ1JT91_9BURK</name>
<dbReference type="PANTHER" id="PTHR30537:SF79">
    <property type="entry name" value="TRANSCRIPTIONAL REGULATOR-RELATED"/>
    <property type="match status" value="1"/>
</dbReference>
<accession>A0AAQ1JT91</accession>
<dbReference type="RefSeq" id="WP_244144358.1">
    <property type="nucleotide sequence ID" value="NZ_CADFGN010000007.1"/>
</dbReference>
<evidence type="ECO:0000313" key="7">
    <source>
        <dbReference type="Proteomes" id="UP000183529"/>
    </source>
</evidence>
<keyword evidence="2" id="KW-0805">Transcription regulation</keyword>
<reference evidence="6 7" key="1">
    <citation type="submission" date="2016-10" db="EMBL/GenBank/DDBJ databases">
        <authorList>
            <person name="Varghese N."/>
            <person name="Submissions S."/>
        </authorList>
    </citation>
    <scope>NUCLEOTIDE SEQUENCE [LARGE SCALE GENOMIC DNA]</scope>
    <source>
        <strain evidence="6 7">LMG 22274</strain>
    </source>
</reference>
<evidence type="ECO:0000256" key="4">
    <source>
        <dbReference type="ARBA" id="ARBA00023163"/>
    </source>
</evidence>
<dbReference type="GO" id="GO:0043565">
    <property type="term" value="F:sequence-specific DNA binding"/>
    <property type="evidence" value="ECO:0007669"/>
    <property type="project" value="TreeGrafter"/>
</dbReference>
<dbReference type="SUPFAM" id="SSF46785">
    <property type="entry name" value="Winged helix' DNA-binding domain"/>
    <property type="match status" value="1"/>
</dbReference>
<evidence type="ECO:0000256" key="2">
    <source>
        <dbReference type="ARBA" id="ARBA00023015"/>
    </source>
</evidence>
<feature type="domain" description="HTH lysR-type" evidence="5">
    <location>
        <begin position="9"/>
        <end position="66"/>
    </location>
</feature>
<evidence type="ECO:0000259" key="5">
    <source>
        <dbReference type="PROSITE" id="PS50931"/>
    </source>
</evidence>
<dbReference type="InterPro" id="IPR000847">
    <property type="entry name" value="LysR_HTH_N"/>
</dbReference>
<dbReference type="SUPFAM" id="SSF53850">
    <property type="entry name" value="Periplasmic binding protein-like II"/>
    <property type="match status" value="1"/>
</dbReference>
<dbReference type="GO" id="GO:0003700">
    <property type="term" value="F:DNA-binding transcription factor activity"/>
    <property type="evidence" value="ECO:0007669"/>
    <property type="project" value="InterPro"/>
</dbReference>
<dbReference type="GO" id="GO:0006351">
    <property type="term" value="P:DNA-templated transcription"/>
    <property type="evidence" value="ECO:0007669"/>
    <property type="project" value="TreeGrafter"/>
</dbReference>
<dbReference type="InterPro" id="IPR005119">
    <property type="entry name" value="LysR_subst-bd"/>
</dbReference>
<sequence length="308" mass="33965">MKHIPKARPPLANLETVCLVAQAGSFSAAATASGVTHGAISRRVAAVENWLGVRLFERHGRGIELTPDGQRFVGQVLQAFDIIDVAADQWRTRAVARLVRVSVVSSFAQLWLFDRLAQLEAGANPLKIQLDVGSRHVDIAGGEADLAIRYGRGNWPGLQAELLLPETLTPVAHPDIAAKIKANDPNGLLAHPLLHDSDLTGWRAWFDGHNVSLKRRQHDRRFEDYTLVLSAAEAGLGIALARLPIAATRLHGSQLVRLDRRTVANPLANYIVTSKQERRPEILELIQRLKDSIDENDPPIQRKRLARS</sequence>
<organism evidence="6 7">
    <name type="scientific">Paraburkholderia tropica</name>
    <dbReference type="NCBI Taxonomy" id="92647"/>
    <lineage>
        <taxon>Bacteria</taxon>
        <taxon>Pseudomonadati</taxon>
        <taxon>Pseudomonadota</taxon>
        <taxon>Betaproteobacteria</taxon>
        <taxon>Burkholderiales</taxon>
        <taxon>Burkholderiaceae</taxon>
        <taxon>Paraburkholderia</taxon>
    </lineage>
</organism>
<dbReference type="Proteomes" id="UP000183529">
    <property type="component" value="Unassembled WGS sequence"/>
</dbReference>
<comment type="similarity">
    <text evidence="1">Belongs to the LysR transcriptional regulatory family.</text>
</comment>
<keyword evidence="4" id="KW-0804">Transcription</keyword>
<dbReference type="Pfam" id="PF00126">
    <property type="entry name" value="HTH_1"/>
    <property type="match status" value="1"/>
</dbReference>
<dbReference type="InterPro" id="IPR036390">
    <property type="entry name" value="WH_DNA-bd_sf"/>
</dbReference>
<dbReference type="InterPro" id="IPR058163">
    <property type="entry name" value="LysR-type_TF_proteobact-type"/>
</dbReference>
<evidence type="ECO:0000256" key="1">
    <source>
        <dbReference type="ARBA" id="ARBA00009437"/>
    </source>
</evidence>
<dbReference type="Gene3D" id="1.10.10.10">
    <property type="entry name" value="Winged helix-like DNA-binding domain superfamily/Winged helix DNA-binding domain"/>
    <property type="match status" value="1"/>
</dbReference>
<dbReference type="InterPro" id="IPR036388">
    <property type="entry name" value="WH-like_DNA-bd_sf"/>
</dbReference>
<evidence type="ECO:0000313" key="6">
    <source>
        <dbReference type="EMBL" id="SEJ39071.1"/>
    </source>
</evidence>
<dbReference type="PANTHER" id="PTHR30537">
    <property type="entry name" value="HTH-TYPE TRANSCRIPTIONAL REGULATOR"/>
    <property type="match status" value="1"/>
</dbReference>
<comment type="caution">
    <text evidence="6">The sequence shown here is derived from an EMBL/GenBank/DDBJ whole genome shotgun (WGS) entry which is preliminary data.</text>
</comment>